<proteinExistence type="predicted"/>
<evidence type="ECO:0000313" key="1">
    <source>
        <dbReference type="EMBL" id="CAN0236952.1"/>
    </source>
</evidence>
<dbReference type="Proteomes" id="UP001162501">
    <property type="component" value="Chromosome 24"/>
</dbReference>
<accession>A0AC59Z525</accession>
<gene>
    <name evidence="1" type="ORF">MRATA1EN22A_LOCUS14120</name>
</gene>
<reference evidence="1" key="2">
    <citation type="submission" date="2025-03" db="EMBL/GenBank/DDBJ databases">
        <authorList>
            <consortium name="ELIXIR-Norway"/>
            <consortium name="Elixir Norway"/>
        </authorList>
    </citation>
    <scope>NUCLEOTIDE SEQUENCE</scope>
</reference>
<sequence>MPKLCPFTCGGPPWETKACSPPRPSPAPQRTAEESRRLAGTHARAAAAREGWGRDGRGGTMAGMPVFPGRRGGEEMGRRVTWCRHQAQPDWRVLPRSQPRGSGFQARSSPLPSLERPGVRWPLAEEGGAAILLSSLDVTQPAPWLLAAVFTAAWEV</sequence>
<dbReference type="EMBL" id="OX596108">
    <property type="protein sequence ID" value="CAN0236952.1"/>
    <property type="molecule type" value="Genomic_DNA"/>
</dbReference>
<name>A0AC59Z525_RANTA</name>
<organism evidence="1 2">
    <name type="scientific">Rangifer tarandus platyrhynchus</name>
    <name type="common">Svalbard reindeer</name>
    <dbReference type="NCBI Taxonomy" id="3082113"/>
    <lineage>
        <taxon>Eukaryota</taxon>
        <taxon>Metazoa</taxon>
        <taxon>Chordata</taxon>
        <taxon>Craniata</taxon>
        <taxon>Vertebrata</taxon>
        <taxon>Euteleostomi</taxon>
        <taxon>Mammalia</taxon>
        <taxon>Eutheria</taxon>
        <taxon>Laurasiatheria</taxon>
        <taxon>Artiodactyla</taxon>
        <taxon>Ruminantia</taxon>
        <taxon>Pecora</taxon>
        <taxon>Cervidae</taxon>
        <taxon>Odocoileinae</taxon>
        <taxon>Rangifer</taxon>
    </lineage>
</organism>
<protein>
    <submittedName>
        <fullName evidence="1">Uncharacterized protein</fullName>
    </submittedName>
</protein>
<evidence type="ECO:0000313" key="2">
    <source>
        <dbReference type="Proteomes" id="UP001162501"/>
    </source>
</evidence>
<reference evidence="1" key="1">
    <citation type="submission" date="2023-05" db="EMBL/GenBank/DDBJ databases">
        <authorList>
            <consortium name="ELIXIR-Norway"/>
        </authorList>
    </citation>
    <scope>NUCLEOTIDE SEQUENCE</scope>
</reference>